<dbReference type="InterPro" id="IPR036612">
    <property type="entry name" value="KH_dom_type_1_sf"/>
</dbReference>
<dbReference type="GO" id="GO:0004654">
    <property type="term" value="F:polyribonucleotide nucleotidyltransferase activity"/>
    <property type="evidence" value="ECO:0007669"/>
    <property type="project" value="UniProtKB-EC"/>
</dbReference>
<dbReference type="InterPro" id="IPR012162">
    <property type="entry name" value="PNPase"/>
</dbReference>
<dbReference type="SUPFAM" id="SSF54211">
    <property type="entry name" value="Ribosomal protein S5 domain 2-like"/>
    <property type="match status" value="2"/>
</dbReference>
<dbReference type="Proteomes" id="UP000663879">
    <property type="component" value="Unassembled WGS sequence"/>
</dbReference>
<dbReference type="PANTHER" id="PTHR11252">
    <property type="entry name" value="POLYRIBONUCLEOTIDE NUCLEOTIDYLTRANSFERASE"/>
    <property type="match status" value="1"/>
</dbReference>
<dbReference type="GO" id="GO:0005739">
    <property type="term" value="C:mitochondrion"/>
    <property type="evidence" value="ECO:0007669"/>
    <property type="project" value="TreeGrafter"/>
</dbReference>
<dbReference type="InterPro" id="IPR027408">
    <property type="entry name" value="PNPase/RNase_PH_dom_sf"/>
</dbReference>
<accession>A0A814BJW3</accession>
<evidence type="ECO:0000256" key="2">
    <source>
        <dbReference type="ARBA" id="ARBA00012416"/>
    </source>
</evidence>
<proteinExistence type="inferred from homology"/>
<evidence type="ECO:0000313" key="8">
    <source>
        <dbReference type="EMBL" id="CAF0929476.1"/>
    </source>
</evidence>
<dbReference type="FunFam" id="2.40.50.140:FF:000113">
    <property type="entry name" value="polyribonucleotide nucleotidyltransferase 1, mitochondrial"/>
    <property type="match status" value="1"/>
</dbReference>
<dbReference type="EMBL" id="CAJNOC010002374">
    <property type="protein sequence ID" value="CAF0929476.1"/>
    <property type="molecule type" value="Genomic_DNA"/>
</dbReference>
<evidence type="ECO:0000256" key="5">
    <source>
        <dbReference type="ARBA" id="ARBA00022884"/>
    </source>
</evidence>
<dbReference type="Pfam" id="PF03726">
    <property type="entry name" value="PNPase"/>
    <property type="match status" value="1"/>
</dbReference>
<dbReference type="PROSITE" id="PS50084">
    <property type="entry name" value="KH_TYPE_1"/>
    <property type="match status" value="1"/>
</dbReference>
<dbReference type="Pfam" id="PF01138">
    <property type="entry name" value="RNase_PH"/>
    <property type="match status" value="2"/>
</dbReference>
<dbReference type="Gene3D" id="3.30.230.70">
    <property type="entry name" value="GHMP Kinase, N-terminal domain"/>
    <property type="match status" value="2"/>
</dbReference>
<evidence type="ECO:0000256" key="6">
    <source>
        <dbReference type="PROSITE-ProRule" id="PRU00117"/>
    </source>
</evidence>
<evidence type="ECO:0000256" key="3">
    <source>
        <dbReference type="ARBA" id="ARBA00022679"/>
    </source>
</evidence>
<dbReference type="SUPFAM" id="SSF50249">
    <property type="entry name" value="Nucleic acid-binding proteins"/>
    <property type="match status" value="1"/>
</dbReference>
<dbReference type="SUPFAM" id="SSF54791">
    <property type="entry name" value="Eukaryotic type KH-domain (KH-domain type I)"/>
    <property type="match status" value="1"/>
</dbReference>
<dbReference type="Gene3D" id="3.30.1370.10">
    <property type="entry name" value="K Homology domain, type 1"/>
    <property type="match status" value="1"/>
</dbReference>
<dbReference type="GO" id="GO:0000965">
    <property type="term" value="P:mitochondrial RNA 3'-end processing"/>
    <property type="evidence" value="ECO:0007669"/>
    <property type="project" value="TreeGrafter"/>
</dbReference>
<dbReference type="Gene3D" id="2.40.50.140">
    <property type="entry name" value="Nucleic acid-binding proteins"/>
    <property type="match status" value="1"/>
</dbReference>
<dbReference type="AlphaFoldDB" id="A0A814BJW3"/>
<name>A0A814BJW3_9BILA</name>
<dbReference type="GO" id="GO:0005829">
    <property type="term" value="C:cytosol"/>
    <property type="evidence" value="ECO:0007669"/>
    <property type="project" value="TreeGrafter"/>
</dbReference>
<dbReference type="SUPFAM" id="SSF55666">
    <property type="entry name" value="Ribonuclease PH domain 2-like"/>
    <property type="match status" value="1"/>
</dbReference>
<reference evidence="8" key="1">
    <citation type="submission" date="2021-02" db="EMBL/GenBank/DDBJ databases">
        <authorList>
            <person name="Nowell W R."/>
        </authorList>
    </citation>
    <scope>NUCLEOTIDE SEQUENCE</scope>
    <source>
        <strain evidence="8">Ploen Becks lab</strain>
    </source>
</reference>
<keyword evidence="3" id="KW-0808">Transferase</keyword>
<organism evidence="8 9">
    <name type="scientific">Brachionus calyciflorus</name>
    <dbReference type="NCBI Taxonomy" id="104777"/>
    <lineage>
        <taxon>Eukaryota</taxon>
        <taxon>Metazoa</taxon>
        <taxon>Spiralia</taxon>
        <taxon>Gnathifera</taxon>
        <taxon>Rotifera</taxon>
        <taxon>Eurotatoria</taxon>
        <taxon>Monogononta</taxon>
        <taxon>Pseudotrocha</taxon>
        <taxon>Ploima</taxon>
        <taxon>Brachionidae</taxon>
        <taxon>Brachionus</taxon>
    </lineage>
</organism>
<dbReference type="GO" id="GO:0000958">
    <property type="term" value="P:mitochondrial mRNA catabolic process"/>
    <property type="evidence" value="ECO:0007669"/>
    <property type="project" value="TreeGrafter"/>
</dbReference>
<dbReference type="Pfam" id="PF03725">
    <property type="entry name" value="RNase_PH_C"/>
    <property type="match status" value="1"/>
</dbReference>
<evidence type="ECO:0000259" key="7">
    <source>
        <dbReference type="PROSITE" id="PS50126"/>
    </source>
</evidence>
<gene>
    <name evidence="8" type="ORF">OXX778_LOCUS12825</name>
</gene>
<dbReference type="GO" id="GO:0003723">
    <property type="term" value="F:RNA binding"/>
    <property type="evidence" value="ECO:0007669"/>
    <property type="project" value="UniProtKB-UniRule"/>
</dbReference>
<dbReference type="OrthoDB" id="437922at2759"/>
<evidence type="ECO:0000313" key="9">
    <source>
        <dbReference type="Proteomes" id="UP000663879"/>
    </source>
</evidence>
<dbReference type="PROSITE" id="PS50126">
    <property type="entry name" value="S1"/>
    <property type="match status" value="1"/>
</dbReference>
<dbReference type="InterPro" id="IPR036345">
    <property type="entry name" value="ExoRNase_PH_dom2_sf"/>
</dbReference>
<dbReference type="InterPro" id="IPR020568">
    <property type="entry name" value="Ribosomal_Su5_D2-typ_SF"/>
</dbReference>
<dbReference type="InterPro" id="IPR015848">
    <property type="entry name" value="PNPase_PH_RNA-bd_bac/org-type"/>
</dbReference>
<dbReference type="InterPro" id="IPR015847">
    <property type="entry name" value="ExoRNase_PH_dom2"/>
</dbReference>
<dbReference type="InterPro" id="IPR012340">
    <property type="entry name" value="NA-bd_OB-fold"/>
</dbReference>
<sequence>MEPFKTNGNKKNMNSLKMKYQTGTLELNHRTLARLADSSATGQFNGTNILVTVVNKPRLSPASFLPLTFLYFRVDYLHKASAAGKIPTNFLRRDLGASNYEILVSRMIDRSIRPLFSTNYNNEIQIVCNLLAYDGKDNPDVVCINAASFALYGSSCEWNGPIGSVRVGMVDNEFVANPSRKQLEDSPLNIVLSVGPSKNIVMIEGWADNLDQNKFTDALEFGAEHAYKVVEEIKRLKLNRENRNVKKDTSLLSVTSEDEAIDGKQVSFTEIETPKQSIEPTSTQEIENVFQALAYSHLYDIFTDYEHDKISRDNAITQVKNSVINSIQKSSLNPDEISPGSSYSYSALNEIFYKFVRKVVRDLALNESKRVDGRKLHELRPISCKSNLYPSLHGSGLFQRGQTQVLCSVTFDSPDSMYKSDAVANMMSPSLTNFNKNFMLHYEFPSFATNEIARIGGRADRREIGHGALAEKSLYPLLPADFPLTVRCLCEVLESNGSSSMASVCASSMALLDAGVPIKEQVAGVAMGIFTDFDEYKNIKKYKILTDISGFEDYMGDMDFKIAGTNEGVTAPRENKKSNQPILKNYPVSIVQRSKLIGIGGMNLKKIYSKTGVTVNPVDETNFSIFSPNENALKEAEKMIKSFIEESKEPQLEFGGIYKAKIVEIVPSGLMVQLYPTMKPTLLPNSQLDGRKIVHGSASDYKVGQEIQIKYFGRDPVDGKMRISRKALFKTSSPAQDLLRSTNPDQS</sequence>
<evidence type="ECO:0000256" key="1">
    <source>
        <dbReference type="ARBA" id="ARBA00007404"/>
    </source>
</evidence>
<dbReference type="InterPro" id="IPR001247">
    <property type="entry name" value="ExoRNase_PH_dom1"/>
</dbReference>
<feature type="domain" description="S1 motif" evidence="7">
    <location>
        <begin position="655"/>
        <end position="726"/>
    </location>
</feature>
<protein>
    <recommendedName>
        <fullName evidence="2">polyribonucleotide nucleotidyltransferase</fullName>
        <ecNumber evidence="2">2.7.7.8</ecNumber>
    </recommendedName>
</protein>
<comment type="caution">
    <text evidence="8">The sequence shown here is derived from an EMBL/GenBank/DDBJ whole genome shotgun (WGS) entry which is preliminary data.</text>
</comment>
<dbReference type="InterPro" id="IPR003029">
    <property type="entry name" value="S1_domain"/>
</dbReference>
<dbReference type="EC" id="2.7.7.8" evidence="2"/>
<comment type="similarity">
    <text evidence="1">Belongs to the polyribonucleotide nucleotidyltransferase family.</text>
</comment>
<keyword evidence="5 6" id="KW-0694">RNA-binding</keyword>
<dbReference type="GO" id="GO:0000175">
    <property type="term" value="F:3'-5'-RNA exonuclease activity"/>
    <property type="evidence" value="ECO:0007669"/>
    <property type="project" value="TreeGrafter"/>
</dbReference>
<evidence type="ECO:0000256" key="4">
    <source>
        <dbReference type="ARBA" id="ARBA00022695"/>
    </source>
</evidence>
<dbReference type="PANTHER" id="PTHR11252:SF0">
    <property type="entry name" value="POLYRIBONUCLEOTIDE NUCLEOTIDYLTRANSFERASE 1, MITOCHONDRIAL"/>
    <property type="match status" value="1"/>
</dbReference>
<keyword evidence="9" id="KW-1185">Reference proteome</keyword>
<keyword evidence="4" id="KW-0548">Nucleotidyltransferase</keyword>
<dbReference type="Gene3D" id="1.10.10.400">
    <property type="entry name" value="Polyribonucleotide nucleotidyltransferase, RNA-binding domain"/>
    <property type="match status" value="1"/>
</dbReference>